<proteinExistence type="predicted"/>
<feature type="compositionally biased region" description="Basic and acidic residues" evidence="1">
    <location>
        <begin position="69"/>
        <end position="80"/>
    </location>
</feature>
<feature type="transmembrane region" description="Helical" evidence="2">
    <location>
        <begin position="24"/>
        <end position="47"/>
    </location>
</feature>
<evidence type="ECO:0000313" key="4">
    <source>
        <dbReference type="Proteomes" id="UP001293593"/>
    </source>
</evidence>
<reference evidence="3" key="1">
    <citation type="submission" date="2023-10" db="EMBL/GenBank/DDBJ databases">
        <title>Chromosome-level genome of the transformable northern wattle, Acacia crassicarpa.</title>
        <authorList>
            <person name="Massaro I."/>
            <person name="Sinha N.R."/>
            <person name="Poethig S."/>
            <person name="Leichty A.R."/>
        </authorList>
    </citation>
    <scope>NUCLEOTIDE SEQUENCE</scope>
    <source>
        <strain evidence="3">Acra3RX</strain>
        <tissue evidence="3">Leaf</tissue>
    </source>
</reference>
<name>A0AAE1J4C5_9FABA</name>
<keyword evidence="2" id="KW-1133">Transmembrane helix</keyword>
<sequence length="88" mass="9693">MNRPESFENGGGDDLAGTETKSNFGVATGVALAAAAVVFVFCLLHSYSSSTSSETRKTMKSPGKNGKTMYRDDFEEDPKTYFRRLRKQ</sequence>
<keyword evidence="2" id="KW-0472">Membrane</keyword>
<dbReference type="AlphaFoldDB" id="A0AAE1J4C5"/>
<keyword evidence="4" id="KW-1185">Reference proteome</keyword>
<feature type="region of interest" description="Disordered" evidence="1">
    <location>
        <begin position="49"/>
        <end position="88"/>
    </location>
</feature>
<dbReference type="InterPro" id="IPR039926">
    <property type="entry name" value="Egg_app_1"/>
</dbReference>
<dbReference type="PANTHER" id="PTHR33333:SF32">
    <property type="entry name" value="PSAD1"/>
    <property type="match status" value="1"/>
</dbReference>
<evidence type="ECO:0000313" key="3">
    <source>
        <dbReference type="EMBL" id="KAK4263622.1"/>
    </source>
</evidence>
<accession>A0AAE1J4C5</accession>
<evidence type="ECO:0000256" key="2">
    <source>
        <dbReference type="SAM" id="Phobius"/>
    </source>
</evidence>
<protein>
    <recommendedName>
        <fullName evidence="5">Transmembrane protein</fullName>
    </recommendedName>
</protein>
<comment type="caution">
    <text evidence="3">The sequence shown here is derived from an EMBL/GenBank/DDBJ whole genome shotgun (WGS) entry which is preliminary data.</text>
</comment>
<keyword evidence="2" id="KW-0812">Transmembrane</keyword>
<organism evidence="3 4">
    <name type="scientific">Acacia crassicarpa</name>
    <name type="common">northern wattle</name>
    <dbReference type="NCBI Taxonomy" id="499986"/>
    <lineage>
        <taxon>Eukaryota</taxon>
        <taxon>Viridiplantae</taxon>
        <taxon>Streptophyta</taxon>
        <taxon>Embryophyta</taxon>
        <taxon>Tracheophyta</taxon>
        <taxon>Spermatophyta</taxon>
        <taxon>Magnoliopsida</taxon>
        <taxon>eudicotyledons</taxon>
        <taxon>Gunneridae</taxon>
        <taxon>Pentapetalae</taxon>
        <taxon>rosids</taxon>
        <taxon>fabids</taxon>
        <taxon>Fabales</taxon>
        <taxon>Fabaceae</taxon>
        <taxon>Caesalpinioideae</taxon>
        <taxon>mimosoid clade</taxon>
        <taxon>Acacieae</taxon>
        <taxon>Acacia</taxon>
    </lineage>
</organism>
<dbReference type="PANTHER" id="PTHR33333">
    <property type="entry name" value="ERYTHROCYTE MEMBRANE PROTEIN 1-LIKE"/>
    <property type="match status" value="1"/>
</dbReference>
<evidence type="ECO:0008006" key="5">
    <source>
        <dbReference type="Google" id="ProtNLM"/>
    </source>
</evidence>
<dbReference type="Proteomes" id="UP001293593">
    <property type="component" value="Unassembled WGS sequence"/>
</dbReference>
<evidence type="ECO:0000256" key="1">
    <source>
        <dbReference type="SAM" id="MobiDB-lite"/>
    </source>
</evidence>
<dbReference type="EMBL" id="JAWXYG010000009">
    <property type="protein sequence ID" value="KAK4263622.1"/>
    <property type="molecule type" value="Genomic_DNA"/>
</dbReference>
<gene>
    <name evidence="3" type="ORF">QN277_029011</name>
</gene>